<organism evidence="5 6">
    <name type="scientific">Helianthus annuus</name>
    <name type="common">Common sunflower</name>
    <dbReference type="NCBI Taxonomy" id="4232"/>
    <lineage>
        <taxon>Eukaryota</taxon>
        <taxon>Viridiplantae</taxon>
        <taxon>Streptophyta</taxon>
        <taxon>Embryophyta</taxon>
        <taxon>Tracheophyta</taxon>
        <taxon>Spermatophyta</taxon>
        <taxon>Magnoliopsida</taxon>
        <taxon>eudicotyledons</taxon>
        <taxon>Gunneridae</taxon>
        <taxon>Pentapetalae</taxon>
        <taxon>asterids</taxon>
        <taxon>campanulids</taxon>
        <taxon>Asterales</taxon>
        <taxon>Asteraceae</taxon>
        <taxon>Asteroideae</taxon>
        <taxon>Heliantheae alliance</taxon>
        <taxon>Heliantheae</taxon>
        <taxon>Helianthus</taxon>
    </lineage>
</organism>
<proteinExistence type="inferred from homology"/>
<gene>
    <name evidence="5" type="ORF">HannXRQ_Chr07g0204431</name>
    <name evidence="4" type="ORF">HanXRQr2_Chr12g0539751</name>
</gene>
<dbReference type="Pfam" id="PF00171">
    <property type="entry name" value="Aldedh"/>
    <property type="match status" value="1"/>
</dbReference>
<dbReference type="GO" id="GO:0019145">
    <property type="term" value="F:aminobutyraldehyde dehydrogenase (NAD+) activity"/>
    <property type="evidence" value="ECO:0007669"/>
    <property type="project" value="UniProtKB-ARBA"/>
</dbReference>
<name>A0A251UFA5_HELAN</name>
<reference evidence="4" key="3">
    <citation type="submission" date="2020-06" db="EMBL/GenBank/DDBJ databases">
        <title>Helianthus annuus Genome sequencing and assembly Release 2.</title>
        <authorList>
            <person name="Gouzy J."/>
            <person name="Langlade N."/>
            <person name="Munos S."/>
        </authorList>
    </citation>
    <scope>NUCLEOTIDE SEQUENCE</scope>
    <source>
        <tissue evidence="4">Leaves</tissue>
    </source>
</reference>
<dbReference type="PANTHER" id="PTHR43860">
    <property type="entry name" value="BETAINE ALDEHYDE DEHYDROGENASE"/>
    <property type="match status" value="1"/>
</dbReference>
<evidence type="ECO:0000313" key="5">
    <source>
        <dbReference type="EMBL" id="OTG21462.1"/>
    </source>
</evidence>
<dbReference type="Gramene" id="mRNA:HanXRQr2_Chr12g0539751">
    <property type="protein sequence ID" value="mRNA:HanXRQr2_Chr12g0539751"/>
    <property type="gene ID" value="HanXRQr2_Chr12g0539751"/>
</dbReference>
<evidence type="ECO:0000256" key="2">
    <source>
        <dbReference type="ARBA" id="ARBA00023027"/>
    </source>
</evidence>
<dbReference type="GO" id="GO:0110095">
    <property type="term" value="P:cellular detoxification of aldehyde"/>
    <property type="evidence" value="ECO:0007669"/>
    <property type="project" value="UniProtKB-ARBA"/>
</dbReference>
<evidence type="ECO:0000313" key="4">
    <source>
        <dbReference type="EMBL" id="KAF5777783.1"/>
    </source>
</evidence>
<evidence type="ECO:0000313" key="6">
    <source>
        <dbReference type="Proteomes" id="UP000215914"/>
    </source>
</evidence>
<dbReference type="AlphaFoldDB" id="A0A251UFA5"/>
<keyword evidence="4" id="KW-0560">Oxidoreductase</keyword>
<evidence type="ECO:0000259" key="3">
    <source>
        <dbReference type="Pfam" id="PF00171"/>
    </source>
</evidence>
<dbReference type="EC" id="1.2.1.8" evidence="4"/>
<dbReference type="Gene3D" id="3.40.605.10">
    <property type="entry name" value="Aldehyde Dehydrogenase, Chain A, domain 1"/>
    <property type="match status" value="1"/>
</dbReference>
<keyword evidence="2" id="KW-0520">NAD</keyword>
<dbReference type="InterPro" id="IPR016161">
    <property type="entry name" value="Ald_DH/histidinol_DH"/>
</dbReference>
<dbReference type="InterPro" id="IPR015590">
    <property type="entry name" value="Aldehyde_DH_dom"/>
</dbReference>
<comment type="similarity">
    <text evidence="1">Belongs to the aldehyde dehydrogenase family.</text>
</comment>
<reference evidence="4 6" key="1">
    <citation type="journal article" date="2017" name="Nature">
        <title>The sunflower genome provides insights into oil metabolism, flowering and Asterid evolution.</title>
        <authorList>
            <person name="Badouin H."/>
            <person name="Gouzy J."/>
            <person name="Grassa C.J."/>
            <person name="Murat F."/>
            <person name="Staton S.E."/>
            <person name="Cottret L."/>
            <person name="Lelandais-Briere C."/>
            <person name="Owens G.L."/>
            <person name="Carrere S."/>
            <person name="Mayjonade B."/>
            <person name="Legrand L."/>
            <person name="Gill N."/>
            <person name="Kane N.C."/>
            <person name="Bowers J.E."/>
            <person name="Hubner S."/>
            <person name="Bellec A."/>
            <person name="Berard A."/>
            <person name="Berges H."/>
            <person name="Blanchet N."/>
            <person name="Boniface M.C."/>
            <person name="Brunel D."/>
            <person name="Catrice O."/>
            <person name="Chaidir N."/>
            <person name="Claudel C."/>
            <person name="Donnadieu C."/>
            <person name="Faraut T."/>
            <person name="Fievet G."/>
            <person name="Helmstetter N."/>
            <person name="King M."/>
            <person name="Knapp S.J."/>
            <person name="Lai Z."/>
            <person name="Le Paslier M.C."/>
            <person name="Lippi Y."/>
            <person name="Lorenzon L."/>
            <person name="Mandel J.R."/>
            <person name="Marage G."/>
            <person name="Marchand G."/>
            <person name="Marquand E."/>
            <person name="Bret-Mestries E."/>
            <person name="Morien E."/>
            <person name="Nambeesan S."/>
            <person name="Nguyen T."/>
            <person name="Pegot-Espagnet P."/>
            <person name="Pouilly N."/>
            <person name="Raftis F."/>
            <person name="Sallet E."/>
            <person name="Schiex T."/>
            <person name="Thomas J."/>
            <person name="Vandecasteele C."/>
            <person name="Vares D."/>
            <person name="Vear F."/>
            <person name="Vautrin S."/>
            <person name="Crespi M."/>
            <person name="Mangin B."/>
            <person name="Burke J.M."/>
            <person name="Salse J."/>
            <person name="Munos S."/>
            <person name="Vincourt P."/>
            <person name="Rieseberg L.H."/>
            <person name="Langlade N.B."/>
        </authorList>
    </citation>
    <scope>NUCLEOTIDE SEQUENCE [LARGE SCALE GENOMIC DNA]</scope>
    <source>
        <strain evidence="6">cv. SF193</strain>
        <tissue evidence="4">Leaves</tissue>
    </source>
</reference>
<dbReference type="SUPFAM" id="SSF53720">
    <property type="entry name" value="ALDH-like"/>
    <property type="match status" value="1"/>
</dbReference>
<accession>A0A251UFA5</accession>
<keyword evidence="6" id="KW-1185">Reference proteome</keyword>
<sequence length="58" mass="6584">MKVTRRALKRDREKEWASASGVHRVKYLRAIAAKVTKKKDKFAKLEAIDCGKPLDEAA</sequence>
<dbReference type="InterPro" id="IPR016162">
    <property type="entry name" value="Ald_DH_N"/>
</dbReference>
<feature type="domain" description="Aldehyde dehydrogenase" evidence="3">
    <location>
        <begin position="11"/>
        <end position="57"/>
    </location>
</feature>
<dbReference type="EMBL" id="CM007896">
    <property type="protein sequence ID" value="OTG21462.1"/>
    <property type="molecule type" value="Genomic_DNA"/>
</dbReference>
<protein>
    <submittedName>
        <fullName evidence="4">Betaine-aldehyde dehydrogenase</fullName>
        <ecNumber evidence="4">1.2.1.8</ecNumber>
    </submittedName>
    <submittedName>
        <fullName evidence="5">Putative aldehyde/histidinol dehydrogenase</fullName>
    </submittedName>
</protein>
<dbReference type="Proteomes" id="UP000215914">
    <property type="component" value="Chromosome 7"/>
</dbReference>
<dbReference type="PANTHER" id="PTHR43860:SF2">
    <property type="entry name" value="BETAINE ALDEHYDE DEHYDROGENASE-RELATED"/>
    <property type="match status" value="1"/>
</dbReference>
<dbReference type="GO" id="GO:0008802">
    <property type="term" value="F:betaine-aldehyde dehydrogenase (NAD+) activity"/>
    <property type="evidence" value="ECO:0007669"/>
    <property type="project" value="UniProtKB-EC"/>
</dbReference>
<dbReference type="InParanoid" id="A0A251UFA5"/>
<dbReference type="EMBL" id="MNCJ02000327">
    <property type="protein sequence ID" value="KAF5777783.1"/>
    <property type="molecule type" value="Genomic_DNA"/>
</dbReference>
<evidence type="ECO:0000256" key="1">
    <source>
        <dbReference type="ARBA" id="ARBA00009986"/>
    </source>
</evidence>
<reference evidence="5" key="2">
    <citation type="submission" date="2017-02" db="EMBL/GenBank/DDBJ databases">
        <title>Sunflower complete genome.</title>
        <authorList>
            <person name="Langlade N."/>
            <person name="Munos S."/>
        </authorList>
    </citation>
    <scope>NUCLEOTIDE SEQUENCE [LARGE SCALE GENOMIC DNA]</scope>
    <source>
        <tissue evidence="5">Leaves</tissue>
    </source>
</reference>
<dbReference type="STRING" id="4232.A0A251UFA5"/>